<dbReference type="EMBL" id="JABBGI010000016">
    <property type="protein sequence ID" value="NML70851.1"/>
    <property type="molecule type" value="Genomic_DNA"/>
</dbReference>
<gene>
    <name evidence="1" type="ORF">HHL23_13760</name>
</gene>
<dbReference type="RefSeq" id="WP_169235368.1">
    <property type="nucleotide sequence ID" value="NZ_JABBGI010000016.1"/>
</dbReference>
<protein>
    <submittedName>
        <fullName evidence="1">Uncharacterized protein</fullName>
    </submittedName>
</protein>
<dbReference type="Proteomes" id="UP000544054">
    <property type="component" value="Unassembled WGS sequence"/>
</dbReference>
<dbReference type="AlphaFoldDB" id="A0A7Y0AP04"/>
<reference evidence="1 2" key="1">
    <citation type="submission" date="2020-04" db="EMBL/GenBank/DDBJ databases">
        <title>Chryseobacterium sp. RP-3-3 sp. nov., isolated from Jeju soil.</title>
        <authorList>
            <person name="Dahal R.H."/>
        </authorList>
    </citation>
    <scope>NUCLEOTIDE SEQUENCE [LARGE SCALE GENOMIC DNA]</scope>
    <source>
        <strain evidence="1 2">RP-3-3</strain>
    </source>
</reference>
<evidence type="ECO:0000313" key="1">
    <source>
        <dbReference type="EMBL" id="NML70851.1"/>
    </source>
</evidence>
<evidence type="ECO:0000313" key="2">
    <source>
        <dbReference type="Proteomes" id="UP000544054"/>
    </source>
</evidence>
<proteinExistence type="predicted"/>
<sequence length="86" mass="9768">MLEKIKIEVESIGYASFISSNSLTVGQEDGYDSQLNCRLLKNTFGIEVRNNLLIVDYAIGQIPVEKEFKTIKELLKFVRQVFPIGD</sequence>
<name>A0A7Y0AP04_9FLAO</name>
<keyword evidence="2" id="KW-1185">Reference proteome</keyword>
<accession>A0A7Y0AP04</accession>
<comment type="caution">
    <text evidence="1">The sequence shown here is derived from an EMBL/GenBank/DDBJ whole genome shotgun (WGS) entry which is preliminary data.</text>
</comment>
<organism evidence="1 2">
    <name type="scientific">Chryseobacterium antibioticum</name>
    <dbReference type="NCBI Taxonomy" id="2728847"/>
    <lineage>
        <taxon>Bacteria</taxon>
        <taxon>Pseudomonadati</taxon>
        <taxon>Bacteroidota</taxon>
        <taxon>Flavobacteriia</taxon>
        <taxon>Flavobacteriales</taxon>
        <taxon>Weeksellaceae</taxon>
        <taxon>Chryseobacterium group</taxon>
        <taxon>Chryseobacterium</taxon>
    </lineage>
</organism>